<feature type="region of interest" description="Disordered" evidence="1">
    <location>
        <begin position="30"/>
        <end position="50"/>
    </location>
</feature>
<comment type="caution">
    <text evidence="2">The sequence shown here is derived from an EMBL/GenBank/DDBJ whole genome shotgun (WGS) entry which is preliminary data.</text>
</comment>
<evidence type="ECO:0000313" key="2">
    <source>
        <dbReference type="EMBL" id="KAK9685160.1"/>
    </source>
</evidence>
<proteinExistence type="predicted"/>
<protein>
    <submittedName>
        <fullName evidence="2">Uncharacterized protein</fullName>
    </submittedName>
</protein>
<gene>
    <name evidence="2" type="ORF">QE152_g38257</name>
</gene>
<evidence type="ECO:0000313" key="3">
    <source>
        <dbReference type="Proteomes" id="UP001458880"/>
    </source>
</evidence>
<reference evidence="2 3" key="1">
    <citation type="journal article" date="2024" name="BMC Genomics">
        <title>De novo assembly and annotation of Popillia japonica's genome with initial clues to its potential as an invasive pest.</title>
        <authorList>
            <person name="Cucini C."/>
            <person name="Boschi S."/>
            <person name="Funari R."/>
            <person name="Cardaioli E."/>
            <person name="Iannotti N."/>
            <person name="Marturano G."/>
            <person name="Paoli F."/>
            <person name="Bruttini M."/>
            <person name="Carapelli A."/>
            <person name="Frati F."/>
            <person name="Nardi F."/>
        </authorList>
    </citation>
    <scope>NUCLEOTIDE SEQUENCE [LARGE SCALE GENOMIC DNA]</scope>
    <source>
        <strain evidence="2">DMR45628</strain>
    </source>
</reference>
<sequence>MVTKEWLNNDTNLTGCTILSDDNIVKSVNEACPSDNDSDERNQDVNDTEPTHADAFTALDTALTWYERQAESCSTKLLLLKRLRDLVAAKRCSTIVQKKLVITFINIFLKNRE</sequence>
<keyword evidence="3" id="KW-1185">Reference proteome</keyword>
<dbReference type="Proteomes" id="UP001458880">
    <property type="component" value="Unassembled WGS sequence"/>
</dbReference>
<dbReference type="EMBL" id="JASPKY010000800">
    <property type="protein sequence ID" value="KAK9685160.1"/>
    <property type="molecule type" value="Genomic_DNA"/>
</dbReference>
<name>A0AAW1I8E4_POPJA</name>
<feature type="compositionally biased region" description="Basic and acidic residues" evidence="1">
    <location>
        <begin position="39"/>
        <end position="50"/>
    </location>
</feature>
<evidence type="ECO:0000256" key="1">
    <source>
        <dbReference type="SAM" id="MobiDB-lite"/>
    </source>
</evidence>
<accession>A0AAW1I8E4</accession>
<dbReference type="AlphaFoldDB" id="A0AAW1I8E4"/>
<organism evidence="2 3">
    <name type="scientific">Popillia japonica</name>
    <name type="common">Japanese beetle</name>
    <dbReference type="NCBI Taxonomy" id="7064"/>
    <lineage>
        <taxon>Eukaryota</taxon>
        <taxon>Metazoa</taxon>
        <taxon>Ecdysozoa</taxon>
        <taxon>Arthropoda</taxon>
        <taxon>Hexapoda</taxon>
        <taxon>Insecta</taxon>
        <taxon>Pterygota</taxon>
        <taxon>Neoptera</taxon>
        <taxon>Endopterygota</taxon>
        <taxon>Coleoptera</taxon>
        <taxon>Polyphaga</taxon>
        <taxon>Scarabaeiformia</taxon>
        <taxon>Scarabaeidae</taxon>
        <taxon>Rutelinae</taxon>
        <taxon>Popillia</taxon>
    </lineage>
</organism>